<protein>
    <submittedName>
        <fullName evidence="1">Uncharacterized protein</fullName>
    </submittedName>
</protein>
<gene>
    <name evidence="1" type="ORF">HPB50_007016</name>
</gene>
<organism evidence="1 2">
    <name type="scientific">Hyalomma asiaticum</name>
    <name type="common">Tick</name>
    <dbReference type="NCBI Taxonomy" id="266040"/>
    <lineage>
        <taxon>Eukaryota</taxon>
        <taxon>Metazoa</taxon>
        <taxon>Ecdysozoa</taxon>
        <taxon>Arthropoda</taxon>
        <taxon>Chelicerata</taxon>
        <taxon>Arachnida</taxon>
        <taxon>Acari</taxon>
        <taxon>Parasitiformes</taxon>
        <taxon>Ixodida</taxon>
        <taxon>Ixodoidea</taxon>
        <taxon>Ixodidae</taxon>
        <taxon>Hyalomminae</taxon>
        <taxon>Hyalomma</taxon>
    </lineage>
</organism>
<evidence type="ECO:0000313" key="1">
    <source>
        <dbReference type="EMBL" id="KAH6945069.1"/>
    </source>
</evidence>
<comment type="caution">
    <text evidence="1">The sequence shown here is derived from an EMBL/GenBank/DDBJ whole genome shotgun (WGS) entry which is preliminary data.</text>
</comment>
<proteinExistence type="predicted"/>
<evidence type="ECO:0000313" key="2">
    <source>
        <dbReference type="Proteomes" id="UP000821845"/>
    </source>
</evidence>
<dbReference type="EMBL" id="CM023481">
    <property type="protein sequence ID" value="KAH6945069.1"/>
    <property type="molecule type" value="Genomic_DNA"/>
</dbReference>
<keyword evidence="2" id="KW-1185">Reference proteome</keyword>
<accession>A0ACB7TJP6</accession>
<sequence>MSKSASGGSPRRHKKSTSALRMVSRTRTDETYVCQLFGCISKYERLLRHLGVRLREMDDADVGNLQSVSIREIRFSASIKRRHTDALFIAGHVLEFLPNVHKCVADLELNRVIANDVSLLKAVMNSPSLRRVRMPGEMIFQEKMLESMCNTERSLSKIEDLELWAPSASRLHHILISVRELRCPVAILASVDAAQLWAALPIAVQDIEHASLLKIVVAKSMLMEAEGRHLAELRSCRSSGALGDGSSGSLSGVQKLFEIVYGELEYGLVARTARSEPAIHSTDADKWRQCCYFN</sequence>
<dbReference type="Proteomes" id="UP000821845">
    <property type="component" value="Chromosome 1"/>
</dbReference>
<name>A0ACB7TJP6_HYAAI</name>
<reference evidence="1" key="1">
    <citation type="submission" date="2020-05" db="EMBL/GenBank/DDBJ databases">
        <title>Large-scale comparative analyses of tick genomes elucidate their genetic diversity and vector capacities.</title>
        <authorList>
            <person name="Jia N."/>
            <person name="Wang J."/>
            <person name="Shi W."/>
            <person name="Du L."/>
            <person name="Sun Y."/>
            <person name="Zhan W."/>
            <person name="Jiang J."/>
            <person name="Wang Q."/>
            <person name="Zhang B."/>
            <person name="Ji P."/>
            <person name="Sakyi L.B."/>
            <person name="Cui X."/>
            <person name="Yuan T."/>
            <person name="Jiang B."/>
            <person name="Yang W."/>
            <person name="Lam T.T.-Y."/>
            <person name="Chang Q."/>
            <person name="Ding S."/>
            <person name="Wang X."/>
            <person name="Zhu J."/>
            <person name="Ruan X."/>
            <person name="Zhao L."/>
            <person name="Wei J."/>
            <person name="Que T."/>
            <person name="Du C."/>
            <person name="Cheng J."/>
            <person name="Dai P."/>
            <person name="Han X."/>
            <person name="Huang E."/>
            <person name="Gao Y."/>
            <person name="Liu J."/>
            <person name="Shao H."/>
            <person name="Ye R."/>
            <person name="Li L."/>
            <person name="Wei W."/>
            <person name="Wang X."/>
            <person name="Wang C."/>
            <person name="Yang T."/>
            <person name="Huo Q."/>
            <person name="Li W."/>
            <person name="Guo W."/>
            <person name="Chen H."/>
            <person name="Zhou L."/>
            <person name="Ni X."/>
            <person name="Tian J."/>
            <person name="Zhou Y."/>
            <person name="Sheng Y."/>
            <person name="Liu T."/>
            <person name="Pan Y."/>
            <person name="Xia L."/>
            <person name="Li J."/>
            <person name="Zhao F."/>
            <person name="Cao W."/>
        </authorList>
    </citation>
    <scope>NUCLEOTIDE SEQUENCE</scope>
    <source>
        <strain evidence="1">Hyas-2018</strain>
    </source>
</reference>